<evidence type="ECO:0000259" key="3">
    <source>
        <dbReference type="Pfam" id="PF14258"/>
    </source>
</evidence>
<evidence type="ECO:0000256" key="2">
    <source>
        <dbReference type="SAM" id="Phobius"/>
    </source>
</evidence>
<feature type="region of interest" description="Disordered" evidence="1">
    <location>
        <begin position="1"/>
        <end position="20"/>
    </location>
</feature>
<comment type="caution">
    <text evidence="4">The sequence shown here is derived from an EMBL/GenBank/DDBJ whole genome shotgun (WGS) entry which is preliminary data.</text>
</comment>
<proteinExistence type="predicted"/>
<keyword evidence="5" id="KW-1185">Reference proteome</keyword>
<gene>
    <name evidence="4" type="ORF">ISG29_14960</name>
</gene>
<evidence type="ECO:0000313" key="5">
    <source>
        <dbReference type="Proteomes" id="UP000656804"/>
    </source>
</evidence>
<keyword evidence="2" id="KW-0472">Membrane</keyword>
<evidence type="ECO:0000256" key="1">
    <source>
        <dbReference type="SAM" id="MobiDB-lite"/>
    </source>
</evidence>
<feature type="transmembrane region" description="Helical" evidence="2">
    <location>
        <begin position="255"/>
        <end position="273"/>
    </location>
</feature>
<feature type="compositionally biased region" description="Low complexity" evidence="1">
    <location>
        <begin position="1"/>
        <end position="17"/>
    </location>
</feature>
<organism evidence="4 5">
    <name type="scientific">Nocardioides acrostichi</name>
    <dbReference type="NCBI Taxonomy" id="2784339"/>
    <lineage>
        <taxon>Bacteria</taxon>
        <taxon>Bacillati</taxon>
        <taxon>Actinomycetota</taxon>
        <taxon>Actinomycetes</taxon>
        <taxon>Propionibacteriales</taxon>
        <taxon>Nocardioidaceae</taxon>
        <taxon>Nocardioides</taxon>
    </lineage>
</organism>
<protein>
    <submittedName>
        <fullName evidence="4">DUF4350 domain-containing protein</fullName>
    </submittedName>
</protein>
<dbReference type="Proteomes" id="UP000656804">
    <property type="component" value="Unassembled WGS sequence"/>
</dbReference>
<dbReference type="EMBL" id="JADIVZ010000008">
    <property type="protein sequence ID" value="MBF4162993.1"/>
    <property type="molecule type" value="Genomic_DNA"/>
</dbReference>
<reference evidence="4" key="1">
    <citation type="submission" date="2020-11" db="EMBL/GenBank/DDBJ databases">
        <title>Nocardioides sp. CBS4Y-1, whole genome shotgun sequence.</title>
        <authorList>
            <person name="Tuo L."/>
        </authorList>
    </citation>
    <scope>NUCLEOTIDE SEQUENCE</scope>
    <source>
        <strain evidence="4">CBS4Y-1</strain>
    </source>
</reference>
<dbReference type="InterPro" id="IPR025646">
    <property type="entry name" value="DUF4350"/>
</dbReference>
<sequence>MSATTTATARSAAAPSPRGRRGRRFGTLLIVAGLVSAVVVALAVGGDAPRTGFLDPDNPDPAGAQAVARVLSDDGIEVQVVRSAAALRAASSDGDATVLVTSPEHLGRSTARHLLAEAAPGTLVIAQPDLLALDALDLDLDTSYAPELGGSPVEADCDLPQVVGLRLEVDRPTGYSGRSEQSCFGADPSLLVVRDGITVLGASELLSNDQIVRADNAAIALRILGQRDRLVWYVPSIEDLQGDDAATLGSLLPPWLGPGVVLVLIALVALVLWRARRLGPLATENLPVVVRAAETTHSQGRLYRRAGDREHAAAALRRATRRRLTTRLRLGRETTHGTFVLAVAAATGRAERDVAALLAHDSTPETDADLVSLADALHTLEKEVHP</sequence>
<keyword evidence="2" id="KW-0812">Transmembrane</keyword>
<dbReference type="AlphaFoldDB" id="A0A930UY27"/>
<feature type="domain" description="DUF4350" evidence="3">
    <location>
        <begin position="56"/>
        <end position="224"/>
    </location>
</feature>
<dbReference type="RefSeq" id="WP_194504252.1">
    <property type="nucleotide sequence ID" value="NZ_JADIVZ010000008.1"/>
</dbReference>
<accession>A0A930UY27</accession>
<evidence type="ECO:0000313" key="4">
    <source>
        <dbReference type="EMBL" id="MBF4162993.1"/>
    </source>
</evidence>
<name>A0A930UY27_9ACTN</name>
<dbReference type="Pfam" id="PF14258">
    <property type="entry name" value="DUF4350"/>
    <property type="match status" value="1"/>
</dbReference>
<keyword evidence="2" id="KW-1133">Transmembrane helix</keyword>
<feature type="transmembrane region" description="Helical" evidence="2">
    <location>
        <begin position="25"/>
        <end position="44"/>
    </location>
</feature>